<feature type="signal peptide" evidence="1">
    <location>
        <begin position="1"/>
        <end position="20"/>
    </location>
</feature>
<dbReference type="EMBL" id="JAOB01000069">
    <property type="protein sequence ID" value="EUA23108.1"/>
    <property type="molecule type" value="Genomic_DNA"/>
</dbReference>
<dbReference type="PROSITE" id="PS51257">
    <property type="entry name" value="PROKAR_LIPOPROTEIN"/>
    <property type="match status" value="1"/>
</dbReference>
<evidence type="ECO:0008006" key="3">
    <source>
        <dbReference type="Google" id="ProtNLM"/>
    </source>
</evidence>
<name>X7ZWJ8_MYCXE</name>
<organism evidence="2">
    <name type="scientific">Mycobacterium xenopi 4042</name>
    <dbReference type="NCBI Taxonomy" id="1299334"/>
    <lineage>
        <taxon>Bacteria</taxon>
        <taxon>Bacillati</taxon>
        <taxon>Actinomycetota</taxon>
        <taxon>Actinomycetes</taxon>
        <taxon>Mycobacteriales</taxon>
        <taxon>Mycobacteriaceae</taxon>
        <taxon>Mycobacterium</taxon>
    </lineage>
</organism>
<feature type="chain" id="PRO_5004982506" description="Lipoprotein" evidence="1">
    <location>
        <begin position="21"/>
        <end position="81"/>
    </location>
</feature>
<dbReference type="PATRIC" id="fig|1299334.3.peg.7767"/>
<evidence type="ECO:0000313" key="2">
    <source>
        <dbReference type="EMBL" id="EUA23108.1"/>
    </source>
</evidence>
<proteinExistence type="predicted"/>
<keyword evidence="1" id="KW-0732">Signal</keyword>
<dbReference type="AlphaFoldDB" id="X7ZWJ8"/>
<accession>X7ZWJ8</accession>
<gene>
    <name evidence="2" type="ORF">I553_5831</name>
</gene>
<evidence type="ECO:0000256" key="1">
    <source>
        <dbReference type="SAM" id="SignalP"/>
    </source>
</evidence>
<reference evidence="2" key="1">
    <citation type="submission" date="2014-01" db="EMBL/GenBank/DDBJ databases">
        <authorList>
            <person name="Brown-Elliot B."/>
            <person name="Wallace R."/>
            <person name="Lenaerts A."/>
            <person name="Ordway D."/>
            <person name="DeGroote M.A."/>
            <person name="Parker T."/>
            <person name="Sizemore C."/>
            <person name="Tallon L.J."/>
            <person name="Sadzewicz L.K."/>
            <person name="Sengamalay N."/>
            <person name="Fraser C.M."/>
            <person name="Hine E."/>
            <person name="Shefchek K.A."/>
            <person name="Das S.P."/>
            <person name="Tettelin H."/>
        </authorList>
    </citation>
    <scope>NUCLEOTIDE SEQUENCE [LARGE SCALE GENOMIC DNA]</scope>
    <source>
        <strain evidence="2">4042</strain>
    </source>
</reference>
<comment type="caution">
    <text evidence="2">The sequence shown here is derived from an EMBL/GenBank/DDBJ whole genome shotgun (WGS) entry which is preliminary data.</text>
</comment>
<protein>
    <recommendedName>
        <fullName evidence="3">Lipoprotein</fullName>
    </recommendedName>
</protein>
<sequence length="81" mass="8434">MRIAASRLLAALLAVLTLSACVMPGGGRGGDVIVYEAGRVLARLTLSELQHLPQAEVVTPQSRGTRVQKGPRCVALSTLPA</sequence>